<dbReference type="HOGENOM" id="CLU_1604969_0_0_1"/>
<protein>
    <submittedName>
        <fullName evidence="1">Uncharacterized protein</fullName>
    </submittedName>
</protein>
<proteinExistence type="predicted"/>
<dbReference type="Proteomes" id="UP000017836">
    <property type="component" value="Unassembled WGS sequence"/>
</dbReference>
<dbReference type="Gramene" id="ERM97444">
    <property type="protein sequence ID" value="ERM97444"/>
    <property type="gene ID" value="AMTR_s00124p00061060"/>
</dbReference>
<sequence>MSREAWTDLYMRMAWETCLYLTELRKFVVPHNGRMGHATTYWWWWNITNRLYWHSDRHGKMSTATYTTARSRRVLFPLSSLEFLNRAIALPTGESSPSPILWFKTRLARKWRVHCGHITTASSCQAYKNGGVYNLDSAPYSIRSGSRVEPETAMAWPRLDLIHLEA</sequence>
<name>W1NRT5_AMBTC</name>
<gene>
    <name evidence="1" type="ORF">AMTR_s00124p00061060</name>
</gene>
<evidence type="ECO:0000313" key="1">
    <source>
        <dbReference type="EMBL" id="ERM97444.1"/>
    </source>
</evidence>
<keyword evidence="2" id="KW-1185">Reference proteome</keyword>
<reference evidence="2" key="1">
    <citation type="journal article" date="2013" name="Science">
        <title>The Amborella genome and the evolution of flowering plants.</title>
        <authorList>
            <consortium name="Amborella Genome Project"/>
        </authorList>
    </citation>
    <scope>NUCLEOTIDE SEQUENCE [LARGE SCALE GENOMIC DNA]</scope>
</reference>
<evidence type="ECO:0000313" key="2">
    <source>
        <dbReference type="Proteomes" id="UP000017836"/>
    </source>
</evidence>
<dbReference type="AlphaFoldDB" id="W1NRT5"/>
<accession>W1NRT5</accession>
<organism evidence="1 2">
    <name type="scientific">Amborella trichopoda</name>
    <dbReference type="NCBI Taxonomy" id="13333"/>
    <lineage>
        <taxon>Eukaryota</taxon>
        <taxon>Viridiplantae</taxon>
        <taxon>Streptophyta</taxon>
        <taxon>Embryophyta</taxon>
        <taxon>Tracheophyta</taxon>
        <taxon>Spermatophyta</taxon>
        <taxon>Magnoliopsida</taxon>
        <taxon>Amborellales</taxon>
        <taxon>Amborellaceae</taxon>
        <taxon>Amborella</taxon>
    </lineage>
</organism>
<dbReference type="EMBL" id="KI396338">
    <property type="protein sequence ID" value="ERM97444.1"/>
    <property type="molecule type" value="Genomic_DNA"/>
</dbReference>